<dbReference type="InterPro" id="IPR011330">
    <property type="entry name" value="Glyco_hydro/deAcase_b/a-brl"/>
</dbReference>
<dbReference type="Pfam" id="PF03746">
    <property type="entry name" value="LamB_YcsF"/>
    <property type="match status" value="1"/>
</dbReference>
<accession>A0ABQ1JB54</accession>
<evidence type="ECO:0000313" key="1">
    <source>
        <dbReference type="EMBL" id="GGB62657.1"/>
    </source>
</evidence>
<organism evidence="1 2">
    <name type="scientific">Blastomonas aquatica</name>
    <dbReference type="NCBI Taxonomy" id="1510276"/>
    <lineage>
        <taxon>Bacteria</taxon>
        <taxon>Pseudomonadati</taxon>
        <taxon>Pseudomonadota</taxon>
        <taxon>Alphaproteobacteria</taxon>
        <taxon>Sphingomonadales</taxon>
        <taxon>Sphingomonadaceae</taxon>
        <taxon>Blastomonas</taxon>
    </lineage>
</organism>
<proteinExistence type="predicted"/>
<dbReference type="PANTHER" id="PTHR30292:SF0">
    <property type="entry name" value="5-OXOPROLINASE SUBUNIT A"/>
    <property type="match status" value="1"/>
</dbReference>
<dbReference type="InterPro" id="IPR005501">
    <property type="entry name" value="LamB/YcsF/PxpA-like"/>
</dbReference>
<dbReference type="PANTHER" id="PTHR30292">
    <property type="entry name" value="UNCHARACTERIZED PROTEIN YBGL-RELATED"/>
    <property type="match status" value="1"/>
</dbReference>
<gene>
    <name evidence="1" type="ORF">GCM10010833_17060</name>
</gene>
<dbReference type="SUPFAM" id="SSF88713">
    <property type="entry name" value="Glycoside hydrolase/deacetylase"/>
    <property type="match status" value="1"/>
</dbReference>
<dbReference type="NCBIfam" id="NF003814">
    <property type="entry name" value="PRK05406.1-3"/>
    <property type="match status" value="1"/>
</dbReference>
<evidence type="ECO:0000313" key="2">
    <source>
        <dbReference type="Proteomes" id="UP000614261"/>
    </source>
</evidence>
<protein>
    <submittedName>
        <fullName evidence="1">UPF0271 protein</fullName>
    </submittedName>
</protein>
<name>A0ABQ1JB54_9SPHN</name>
<dbReference type="Gene3D" id="3.20.20.370">
    <property type="entry name" value="Glycoside hydrolase/deacetylase"/>
    <property type="match status" value="1"/>
</dbReference>
<sequence>MTGWIDLNADLGEEPMEEVRDIALMQHISSCNIACGGHAGDAGSMARMLRAAREAGVAPGAHPSYPDSAGFGRTSLDMPLTELIDSLVAQVDALANIAADLAIPLTHIKPHGMLYNDLADHPQMAGAVASALHRAFPHLALVGLAHGSFEAAASKAGACFIAEGFVDRGYTPARRLVPRSQPGALIEGDDARAAQALAIATGQPLAANDGTLIHVVAKSLCIHSDSPGSEQTALRIAGVMASKGISIKAPGEMPNDPADLLRR</sequence>
<reference evidence="2" key="1">
    <citation type="journal article" date="2019" name="Int. J. Syst. Evol. Microbiol.">
        <title>The Global Catalogue of Microorganisms (GCM) 10K type strain sequencing project: providing services to taxonomists for standard genome sequencing and annotation.</title>
        <authorList>
            <consortium name="The Broad Institute Genomics Platform"/>
            <consortium name="The Broad Institute Genome Sequencing Center for Infectious Disease"/>
            <person name="Wu L."/>
            <person name="Ma J."/>
        </authorList>
    </citation>
    <scope>NUCLEOTIDE SEQUENCE [LARGE SCALE GENOMIC DNA]</scope>
    <source>
        <strain evidence="2">CGMCC 1.12851</strain>
    </source>
</reference>
<dbReference type="Proteomes" id="UP000614261">
    <property type="component" value="Unassembled WGS sequence"/>
</dbReference>
<comment type="caution">
    <text evidence="1">The sequence shown here is derived from an EMBL/GenBank/DDBJ whole genome shotgun (WGS) entry which is preliminary data.</text>
</comment>
<keyword evidence="2" id="KW-1185">Reference proteome</keyword>
<dbReference type="EMBL" id="BMGD01000003">
    <property type="protein sequence ID" value="GGB62657.1"/>
    <property type="molecule type" value="Genomic_DNA"/>
</dbReference>
<dbReference type="RefSeq" id="WP_188514003.1">
    <property type="nucleotide sequence ID" value="NZ_BMGD01000003.1"/>
</dbReference>